<dbReference type="Proteomes" id="UP000000343">
    <property type="component" value="Chromosome"/>
</dbReference>
<dbReference type="InterPro" id="IPR011989">
    <property type="entry name" value="ARM-like"/>
</dbReference>
<dbReference type="KEGG" id="acm:AciX9_1018"/>
<dbReference type="InterPro" id="IPR004155">
    <property type="entry name" value="PBS_lyase_HEAT"/>
</dbReference>
<dbReference type="SUPFAM" id="SSF48371">
    <property type="entry name" value="ARM repeat"/>
    <property type="match status" value="2"/>
</dbReference>
<dbReference type="eggNOG" id="COG1413">
    <property type="taxonomic scope" value="Bacteria"/>
</dbReference>
<accession>E8X2E9</accession>
<evidence type="ECO:0000256" key="1">
    <source>
        <dbReference type="SAM" id="SignalP"/>
    </source>
</evidence>
<feature type="signal peptide" evidence="1">
    <location>
        <begin position="1"/>
        <end position="26"/>
    </location>
</feature>
<protein>
    <submittedName>
        <fullName evidence="2">HEAT domain containing protein</fullName>
    </submittedName>
</protein>
<organism evidence="3">
    <name type="scientific">Granulicella tundricola (strain ATCC BAA-1859 / DSM 23138 / MP5ACTX9)</name>
    <dbReference type="NCBI Taxonomy" id="1198114"/>
    <lineage>
        <taxon>Bacteria</taxon>
        <taxon>Pseudomonadati</taxon>
        <taxon>Acidobacteriota</taxon>
        <taxon>Terriglobia</taxon>
        <taxon>Terriglobales</taxon>
        <taxon>Acidobacteriaceae</taxon>
        <taxon>Granulicella</taxon>
    </lineage>
</organism>
<dbReference type="AlphaFoldDB" id="E8X2E9"/>
<dbReference type="PANTHER" id="PTHR12697:SF5">
    <property type="entry name" value="DEOXYHYPUSINE HYDROXYLASE"/>
    <property type="match status" value="1"/>
</dbReference>
<dbReference type="GO" id="GO:0016491">
    <property type="term" value="F:oxidoreductase activity"/>
    <property type="evidence" value="ECO:0007669"/>
    <property type="project" value="TreeGrafter"/>
</dbReference>
<evidence type="ECO:0000313" key="3">
    <source>
        <dbReference type="Proteomes" id="UP000000343"/>
    </source>
</evidence>
<dbReference type="OrthoDB" id="117048at2"/>
<name>E8X2E9_GRATM</name>
<dbReference type="STRING" id="1198114.AciX9_1018"/>
<evidence type="ECO:0000313" key="2">
    <source>
        <dbReference type="EMBL" id="ADW68081.1"/>
    </source>
</evidence>
<dbReference type="InterPro" id="IPR016024">
    <property type="entry name" value="ARM-type_fold"/>
</dbReference>
<dbReference type="Gene3D" id="1.25.10.10">
    <property type="entry name" value="Leucine-rich Repeat Variant"/>
    <property type="match status" value="2"/>
</dbReference>
<dbReference type="PaxDb" id="1198114-AciX9_1018"/>
<dbReference type="SMART" id="SM00567">
    <property type="entry name" value="EZ_HEAT"/>
    <property type="match status" value="5"/>
</dbReference>
<keyword evidence="3" id="KW-1185">Reference proteome</keyword>
<keyword evidence="1" id="KW-0732">Signal</keyword>
<dbReference type="Pfam" id="PF13646">
    <property type="entry name" value="HEAT_2"/>
    <property type="match status" value="2"/>
</dbReference>
<dbReference type="HOGENOM" id="CLU_893605_0_0_0"/>
<gene>
    <name evidence="2" type="ordered locus">AciX9_1018</name>
</gene>
<dbReference type="PANTHER" id="PTHR12697">
    <property type="entry name" value="PBS LYASE HEAT-LIKE PROTEIN"/>
    <property type="match status" value="1"/>
</dbReference>
<feature type="chain" id="PRO_5003230592" evidence="1">
    <location>
        <begin position="27"/>
        <end position="311"/>
    </location>
</feature>
<proteinExistence type="predicted"/>
<dbReference type="EMBL" id="CP002480">
    <property type="protein sequence ID" value="ADW68081.1"/>
    <property type="molecule type" value="Genomic_DNA"/>
</dbReference>
<dbReference type="RefSeq" id="WP_013579404.1">
    <property type="nucleotide sequence ID" value="NC_015064.1"/>
</dbReference>
<reference evidence="3" key="1">
    <citation type="submission" date="2011-01" db="EMBL/GenBank/DDBJ databases">
        <title>Complete sequence of chromosome of Acidobacterium sp. MP5ACTX9.</title>
        <authorList>
            <consortium name="US DOE Joint Genome Institute"/>
            <person name="Lucas S."/>
            <person name="Copeland A."/>
            <person name="Lapidus A."/>
            <person name="Cheng J.-F."/>
            <person name="Goodwin L."/>
            <person name="Pitluck S."/>
            <person name="Teshima H."/>
            <person name="Detter J.C."/>
            <person name="Han C."/>
            <person name="Tapia R."/>
            <person name="Land M."/>
            <person name="Hauser L."/>
            <person name="Kyrpides N."/>
            <person name="Ivanova N."/>
            <person name="Ovchinnikova G."/>
            <person name="Pagani I."/>
            <person name="Rawat S.R."/>
            <person name="Mannisto M."/>
            <person name="Haggblom M.M."/>
            <person name="Woyke T."/>
        </authorList>
    </citation>
    <scope>NUCLEOTIDE SEQUENCE [LARGE SCALE GENOMIC DNA]</scope>
    <source>
        <strain evidence="3">MP5ACTX9</strain>
    </source>
</reference>
<sequence length="311" mass="32811">MMTSLRFVAPTFLATLLLVPSQPCLGQQVEPSSTGQSASLPPDNSVAANKDWAWSMLTTALNDTKHPDTRVQALAALGILGSTPRSLKLILDTLNDPDVDLRTAAILAAGQTKSPDVAADLRRMLDDKEPQVAFAAATTLWKMNDRSGEDILVAVVDGERSANPGLVNGTMHTMNRDLHHPSTLAKLGAMQGAGMLLGPFGMGITALEYMRKNGGNLSRVTAVEQIAENHTAPIRTKLIAALSDKDATVRVAAAKALATFHEPEVAIALADQFPDGRAPVRLTAAAAYLINTGSAIVSPKSSARSHSHKVS</sequence>